<dbReference type="EMBL" id="HBIZ01020169">
    <property type="protein sequence ID" value="CAE0760078.1"/>
    <property type="molecule type" value="Transcribed_RNA"/>
</dbReference>
<name>A0A7S4BAV0_CHRCT</name>
<protein>
    <submittedName>
        <fullName evidence="1">Uncharacterized protein</fullName>
    </submittedName>
</protein>
<organism evidence="1">
    <name type="scientific">Chrysotila carterae</name>
    <name type="common">Marine alga</name>
    <name type="synonym">Syracosphaera carterae</name>
    <dbReference type="NCBI Taxonomy" id="13221"/>
    <lineage>
        <taxon>Eukaryota</taxon>
        <taxon>Haptista</taxon>
        <taxon>Haptophyta</taxon>
        <taxon>Prymnesiophyceae</taxon>
        <taxon>Isochrysidales</taxon>
        <taxon>Isochrysidaceae</taxon>
        <taxon>Chrysotila</taxon>
    </lineage>
</organism>
<dbReference type="AlphaFoldDB" id="A0A7S4BAV0"/>
<proteinExistence type="predicted"/>
<sequence>MSRESQIANPPRIAHCIVGSATLSRGGYSRPIWHPYAWRALQQWLHQLEALGVNSDVFFVLDMTKYPPKGTNSSCGHCPLWKQLAREEFPSPDALGQLDLSLMNRSLEALKPVSFQIWQPGACSRFTRERMSCACTVGWNGASYPRFYEQVAKNAACLAAVEARERSLGFRYTHLTKLRPDANLAAEAASPEWLAASIMHPAASNVHPSASEVVHIQPWRNAQCYAGSDWFALVPRSFARLYFNFTAEVRADASIVLELSSSRRETSISRTPRVVKHASIELLRVASIGRSARAIKARIGQIRAS</sequence>
<accession>A0A7S4BAV0</accession>
<evidence type="ECO:0000313" key="1">
    <source>
        <dbReference type="EMBL" id="CAE0760078.1"/>
    </source>
</evidence>
<reference evidence="1" key="1">
    <citation type="submission" date="2021-01" db="EMBL/GenBank/DDBJ databases">
        <authorList>
            <person name="Corre E."/>
            <person name="Pelletier E."/>
            <person name="Niang G."/>
            <person name="Scheremetjew M."/>
            <person name="Finn R."/>
            <person name="Kale V."/>
            <person name="Holt S."/>
            <person name="Cochrane G."/>
            <person name="Meng A."/>
            <person name="Brown T."/>
            <person name="Cohen L."/>
        </authorList>
    </citation>
    <scope>NUCLEOTIDE SEQUENCE</scope>
    <source>
        <strain evidence="1">CCMP645</strain>
    </source>
</reference>
<gene>
    <name evidence="1" type="ORF">PCAR00345_LOCUS12684</name>
</gene>